<feature type="region of interest" description="Disordered" evidence="1">
    <location>
        <begin position="819"/>
        <end position="844"/>
    </location>
</feature>
<name>A0A6B9FAM9_9EURY</name>
<feature type="region of interest" description="Disordered" evidence="1">
    <location>
        <begin position="468"/>
        <end position="524"/>
    </location>
</feature>
<dbReference type="SMART" id="SM00460">
    <property type="entry name" value="TGc"/>
    <property type="match status" value="1"/>
</dbReference>
<keyword evidence="2" id="KW-1133">Transmembrane helix</keyword>
<evidence type="ECO:0000256" key="1">
    <source>
        <dbReference type="SAM" id="MobiDB-lite"/>
    </source>
</evidence>
<feature type="compositionally biased region" description="Polar residues" evidence="1">
    <location>
        <begin position="515"/>
        <end position="524"/>
    </location>
</feature>
<evidence type="ECO:0000259" key="3">
    <source>
        <dbReference type="SMART" id="SM00460"/>
    </source>
</evidence>
<feature type="domain" description="Transglutaminase-like" evidence="3">
    <location>
        <begin position="321"/>
        <end position="391"/>
    </location>
</feature>
<gene>
    <name evidence="4" type="ORF">EI982_11520</name>
</gene>
<feature type="compositionally biased region" description="Gly residues" evidence="1">
    <location>
        <begin position="53"/>
        <end position="64"/>
    </location>
</feature>
<feature type="compositionally biased region" description="Basic and acidic residues" evidence="1">
    <location>
        <begin position="472"/>
        <end position="484"/>
    </location>
</feature>
<reference evidence="4 5" key="1">
    <citation type="submission" date="2018-12" db="EMBL/GenBank/DDBJ databases">
        <title>Complete genome sequence of Haloplanus rallus MBLA0036.</title>
        <authorList>
            <person name="Nam Y.-d."/>
            <person name="Kang J."/>
            <person name="Chung W.-H."/>
            <person name="Park Y.S."/>
        </authorList>
    </citation>
    <scope>NUCLEOTIDE SEQUENCE [LARGE SCALE GENOMIC DNA]</scope>
    <source>
        <strain evidence="4 5">MBLA0036</strain>
    </source>
</reference>
<dbReference type="PANTHER" id="PTHR42736">
    <property type="entry name" value="PROTEIN-GLUTAMINE GAMMA-GLUTAMYLTRANSFERASE"/>
    <property type="match status" value="1"/>
</dbReference>
<evidence type="ECO:0000256" key="2">
    <source>
        <dbReference type="SAM" id="Phobius"/>
    </source>
</evidence>
<dbReference type="EMBL" id="CP034345">
    <property type="protein sequence ID" value="QGX95381.1"/>
    <property type="molecule type" value="Genomic_DNA"/>
</dbReference>
<feature type="transmembrane region" description="Helical" evidence="2">
    <location>
        <begin position="702"/>
        <end position="724"/>
    </location>
</feature>
<dbReference type="OrthoDB" id="18481at2157"/>
<feature type="region of interest" description="Disordered" evidence="1">
    <location>
        <begin position="53"/>
        <end position="133"/>
    </location>
</feature>
<feature type="region of interest" description="Disordered" evidence="1">
    <location>
        <begin position="1"/>
        <end position="20"/>
    </location>
</feature>
<dbReference type="Pfam" id="PF13559">
    <property type="entry name" value="DUF4129"/>
    <property type="match status" value="1"/>
</dbReference>
<dbReference type="InterPro" id="IPR002931">
    <property type="entry name" value="Transglutaminase-like"/>
</dbReference>
<dbReference type="GeneID" id="43370180"/>
<dbReference type="KEGG" id="hra:EI982_11520"/>
<dbReference type="SUPFAM" id="SSF54001">
    <property type="entry name" value="Cysteine proteinases"/>
    <property type="match status" value="1"/>
</dbReference>
<keyword evidence="2" id="KW-0812">Transmembrane</keyword>
<evidence type="ECO:0000313" key="4">
    <source>
        <dbReference type="EMBL" id="QGX95381.1"/>
    </source>
</evidence>
<dbReference type="Gene3D" id="3.10.620.30">
    <property type="match status" value="1"/>
</dbReference>
<dbReference type="RefSeq" id="WP_157689839.1">
    <property type="nucleotide sequence ID" value="NZ_CP034345.1"/>
</dbReference>
<proteinExistence type="predicted"/>
<dbReference type="InterPro" id="IPR052901">
    <property type="entry name" value="Bact_TGase-like"/>
</dbReference>
<dbReference type="Pfam" id="PF01841">
    <property type="entry name" value="Transglut_core"/>
    <property type="match status" value="1"/>
</dbReference>
<dbReference type="AlphaFoldDB" id="A0A6B9FAM9"/>
<accession>A0A6B9FAM9</accession>
<dbReference type="InterPro" id="IPR025403">
    <property type="entry name" value="TgpA-like_C"/>
</dbReference>
<dbReference type="PANTHER" id="PTHR42736:SF1">
    <property type="entry name" value="PROTEIN-GLUTAMINE GAMMA-GLUTAMYLTRANSFERASE"/>
    <property type="match status" value="1"/>
</dbReference>
<evidence type="ECO:0000313" key="5">
    <source>
        <dbReference type="Proteomes" id="UP000428325"/>
    </source>
</evidence>
<feature type="compositionally biased region" description="Low complexity" evidence="1">
    <location>
        <begin position="65"/>
        <end position="78"/>
    </location>
</feature>
<sequence length="927" mass="95840">MSGPGRDEADDPPSSGHGGIEYGELAVTLAAVLALVVAAALLPAAGLGGAGGDGDAGPGTGTPGDGSRTATTTGTGTADAKRTPGSEPGGDSPGPSPGAFAGGSPSGVDLSTPPERARIGSTRPSGGPLARTPQFVVEAPRNAYWRQAAYGRYTGSAWERSPEWRATEGDVPTAGAVADGSELTARVTLLRRSSSLPTAWRPERVTVPNRSVGVEASTLGGVRTTEALAAGTTYRVRSSAPPRSPERLRAAGTDYPPALERRYTQVPAATPERVGALTDDLTADAETPYDTAVRVRDWLRRKPYSLNASHEAGEPIADQFIFEMESGYCQYYATSMVVMLRTQGIPARYVVGYAPGEAVGEDRYLVTADRGHAWVEAYFPEVGWVRFDPTGSGRLPVRTPQPPYDVSLNRSAVAGAHVAVGVEKNDTPVVGAPVFVDGDRVGWTDANGRVETTLPYAAEFTVTARAPGSATKYDEREAGSDAARRTAGSVPPAGTAEARRRLAAASPPDPLFQRTAGNGTSRRYRSDTNVTLSVRGRAVAGGGVTVAASIRDVPLRDAAVTVDGERVGRTDANGTAGVSLSGVAPGNHTLGVRRGDANATATLRVRAPGANGTPSVTDSDPEPLAVAVDSPLGLPLPGGPATATTTRNGTPVANATVTVGGERAGRTDANGTLGATLPVAGSAVVRARGPAGGTARTTVSGLYHNAAVVGALGLVVLGALGWWLRRRGVTVRGGAGRIRTALSTLAAWAVAACLRAAELLVAAERALARGLRWLAGVPTRVAAEGLAALAALDPRRLRGPARRLWRWLTGLLARGRSAATGDDERRTTAGAGGGTAPADGDGTRPTLRECWRSFVALVAPPRATTRTPGEIARYAVDRGLPAEPVRTLTEAYRDAEYGRDPPDERRLARVREAVRRLREAAGSGGER</sequence>
<organism evidence="4 5">
    <name type="scientific">Haloplanus rallus</name>
    <dbReference type="NCBI Taxonomy" id="1816183"/>
    <lineage>
        <taxon>Archaea</taxon>
        <taxon>Methanobacteriati</taxon>
        <taxon>Methanobacteriota</taxon>
        <taxon>Stenosarchaea group</taxon>
        <taxon>Halobacteria</taxon>
        <taxon>Halobacteriales</taxon>
        <taxon>Haloferacaceae</taxon>
        <taxon>Haloplanus</taxon>
    </lineage>
</organism>
<keyword evidence="2" id="KW-0472">Membrane</keyword>
<dbReference type="InterPro" id="IPR038765">
    <property type="entry name" value="Papain-like_cys_pep_sf"/>
</dbReference>
<keyword evidence="5" id="KW-1185">Reference proteome</keyword>
<protein>
    <submittedName>
        <fullName evidence="4">DUF4129 domain-containing protein</fullName>
    </submittedName>
</protein>
<dbReference type="Proteomes" id="UP000428325">
    <property type="component" value="Chromosome"/>
</dbReference>